<proteinExistence type="predicted"/>
<organism evidence="1 2">
    <name type="scientific">Sphingomonas japonica</name>
    <dbReference type="NCBI Taxonomy" id="511662"/>
    <lineage>
        <taxon>Bacteria</taxon>
        <taxon>Pseudomonadati</taxon>
        <taxon>Pseudomonadota</taxon>
        <taxon>Alphaproteobacteria</taxon>
        <taxon>Sphingomonadales</taxon>
        <taxon>Sphingomonadaceae</taxon>
        <taxon>Sphingomonas</taxon>
    </lineage>
</organism>
<protein>
    <recommendedName>
        <fullName evidence="3">HTH cro/C1-type domain-containing protein</fullName>
    </recommendedName>
</protein>
<dbReference type="EMBL" id="JAASQP010000001">
    <property type="protein sequence ID" value="NIJ24813.1"/>
    <property type="molecule type" value="Genomic_DNA"/>
</dbReference>
<dbReference type="InterPro" id="IPR001387">
    <property type="entry name" value="Cro/C1-type_HTH"/>
</dbReference>
<comment type="caution">
    <text evidence="1">The sequence shown here is derived from an EMBL/GenBank/DDBJ whole genome shotgun (WGS) entry which is preliminary data.</text>
</comment>
<gene>
    <name evidence="1" type="ORF">FHT01_002355</name>
</gene>
<name>A0ABX0U7R4_9SPHN</name>
<sequence>MALRNATMVQRHFTVEQVAATSGVPVRTVRSYMANDETEVREPTLSNALSIACVLGPVAVNGVLALIGYGGAKPLDEPDAIQPMQIVATGMQHFAVIAEAAADNRIDHTEEQRTTEAADGIIATFLPLSSAGRAK</sequence>
<keyword evidence="2" id="KW-1185">Reference proteome</keyword>
<reference evidence="1 2" key="1">
    <citation type="submission" date="2020-03" db="EMBL/GenBank/DDBJ databases">
        <title>Genomic Encyclopedia of Type Strains, Phase IV (KMG-IV): sequencing the most valuable type-strain genomes for metagenomic binning, comparative biology and taxonomic classification.</title>
        <authorList>
            <person name="Goeker M."/>
        </authorList>
    </citation>
    <scope>NUCLEOTIDE SEQUENCE [LARGE SCALE GENOMIC DNA]</scope>
    <source>
        <strain evidence="1 2">DSM 22753</strain>
    </source>
</reference>
<evidence type="ECO:0000313" key="1">
    <source>
        <dbReference type="EMBL" id="NIJ24813.1"/>
    </source>
</evidence>
<accession>A0ABX0U7R4</accession>
<dbReference type="RefSeq" id="WP_166745499.1">
    <property type="nucleotide sequence ID" value="NZ_BAAAEV010000001.1"/>
</dbReference>
<evidence type="ECO:0000313" key="2">
    <source>
        <dbReference type="Proteomes" id="UP000788153"/>
    </source>
</evidence>
<dbReference type="CDD" id="cd00093">
    <property type="entry name" value="HTH_XRE"/>
    <property type="match status" value="1"/>
</dbReference>
<evidence type="ECO:0008006" key="3">
    <source>
        <dbReference type="Google" id="ProtNLM"/>
    </source>
</evidence>
<dbReference type="Proteomes" id="UP000788153">
    <property type="component" value="Unassembled WGS sequence"/>
</dbReference>